<dbReference type="OrthoDB" id="9804758at2"/>
<evidence type="ECO:0000256" key="11">
    <source>
        <dbReference type="RuleBase" id="RU365090"/>
    </source>
</evidence>
<evidence type="ECO:0000256" key="1">
    <source>
        <dbReference type="ARBA" id="ARBA00001946"/>
    </source>
</evidence>
<dbReference type="PROSITE" id="PS01079">
    <property type="entry name" value="MOCF_BIOSYNTHESIS_2"/>
    <property type="match status" value="1"/>
</dbReference>
<dbReference type="Gene3D" id="3.90.105.10">
    <property type="entry name" value="Molybdopterin biosynthesis moea protein, domain 2"/>
    <property type="match status" value="1"/>
</dbReference>
<comment type="function">
    <text evidence="2 11">Catalyzes the insertion of molybdate into adenylated molybdopterin with the concomitant release of AMP.</text>
</comment>
<dbReference type="InterPro" id="IPR036688">
    <property type="entry name" value="MoeA_C_domain_IV_sf"/>
</dbReference>
<proteinExistence type="inferred from homology"/>
<dbReference type="Gene3D" id="3.40.980.10">
    <property type="entry name" value="MoaB/Mog-like domain"/>
    <property type="match status" value="1"/>
</dbReference>
<evidence type="ECO:0000256" key="8">
    <source>
        <dbReference type="ARBA" id="ARBA00022842"/>
    </source>
</evidence>
<dbReference type="InterPro" id="IPR008284">
    <property type="entry name" value="MoCF_biosynth_CS"/>
</dbReference>
<dbReference type="PANTHER" id="PTHR10192">
    <property type="entry name" value="MOLYBDOPTERIN BIOSYNTHESIS PROTEIN"/>
    <property type="match status" value="1"/>
</dbReference>
<dbReference type="SUPFAM" id="SSF63882">
    <property type="entry name" value="MoeA N-terminal region -like"/>
    <property type="match status" value="1"/>
</dbReference>
<keyword evidence="8 11" id="KW-0460">Magnesium</keyword>
<comment type="similarity">
    <text evidence="4 11">Belongs to the MoeA family.</text>
</comment>
<dbReference type="Gene3D" id="2.170.190.11">
    <property type="entry name" value="Molybdopterin biosynthesis moea protein, domain 3"/>
    <property type="match status" value="1"/>
</dbReference>
<evidence type="ECO:0000256" key="10">
    <source>
        <dbReference type="ARBA" id="ARBA00047317"/>
    </source>
</evidence>
<dbReference type="SUPFAM" id="SSF53218">
    <property type="entry name" value="Molybdenum cofactor biosynthesis proteins"/>
    <property type="match status" value="1"/>
</dbReference>
<dbReference type="InterPro" id="IPR001453">
    <property type="entry name" value="MoaB/Mog_dom"/>
</dbReference>
<dbReference type="InterPro" id="IPR005110">
    <property type="entry name" value="MoeA_linker/N"/>
</dbReference>
<dbReference type="GO" id="GO:0006777">
    <property type="term" value="P:Mo-molybdopterin cofactor biosynthetic process"/>
    <property type="evidence" value="ECO:0007669"/>
    <property type="project" value="UniProtKB-UniRule"/>
</dbReference>
<keyword evidence="6 11" id="KW-0808">Transferase</keyword>
<comment type="caution">
    <text evidence="13">The sequence shown here is derived from an EMBL/GenBank/DDBJ whole genome shotgun (WGS) entry which is preliminary data.</text>
</comment>
<dbReference type="GO" id="GO:0046872">
    <property type="term" value="F:metal ion binding"/>
    <property type="evidence" value="ECO:0007669"/>
    <property type="project" value="UniProtKB-UniRule"/>
</dbReference>
<dbReference type="Pfam" id="PF03454">
    <property type="entry name" value="MoeA_C"/>
    <property type="match status" value="1"/>
</dbReference>
<evidence type="ECO:0000256" key="4">
    <source>
        <dbReference type="ARBA" id="ARBA00010763"/>
    </source>
</evidence>
<evidence type="ECO:0000313" key="14">
    <source>
        <dbReference type="Proteomes" id="UP000244081"/>
    </source>
</evidence>
<evidence type="ECO:0000256" key="2">
    <source>
        <dbReference type="ARBA" id="ARBA00002901"/>
    </source>
</evidence>
<protein>
    <recommendedName>
        <fullName evidence="11">Molybdopterin molybdenumtransferase</fullName>
        <ecNumber evidence="11">2.10.1.1</ecNumber>
    </recommendedName>
</protein>
<evidence type="ECO:0000313" key="13">
    <source>
        <dbReference type="EMBL" id="PTW57551.1"/>
    </source>
</evidence>
<comment type="cofactor">
    <cofactor evidence="1 11">
        <name>Mg(2+)</name>
        <dbReference type="ChEBI" id="CHEBI:18420"/>
    </cofactor>
</comment>
<comment type="catalytic activity">
    <reaction evidence="10">
        <text>adenylyl-molybdopterin + molybdate = Mo-molybdopterin + AMP + H(+)</text>
        <dbReference type="Rhea" id="RHEA:35047"/>
        <dbReference type="ChEBI" id="CHEBI:15378"/>
        <dbReference type="ChEBI" id="CHEBI:36264"/>
        <dbReference type="ChEBI" id="CHEBI:62727"/>
        <dbReference type="ChEBI" id="CHEBI:71302"/>
        <dbReference type="ChEBI" id="CHEBI:456215"/>
        <dbReference type="EC" id="2.10.1.1"/>
    </reaction>
</comment>
<dbReference type="FunFam" id="3.40.980.10:FF:000004">
    <property type="entry name" value="Molybdopterin molybdenumtransferase"/>
    <property type="match status" value="1"/>
</dbReference>
<evidence type="ECO:0000256" key="7">
    <source>
        <dbReference type="ARBA" id="ARBA00022723"/>
    </source>
</evidence>
<organism evidence="13 14">
    <name type="scientific">Breoghania corrubedonensis</name>
    <dbReference type="NCBI Taxonomy" id="665038"/>
    <lineage>
        <taxon>Bacteria</taxon>
        <taxon>Pseudomonadati</taxon>
        <taxon>Pseudomonadota</taxon>
        <taxon>Alphaproteobacteria</taxon>
        <taxon>Hyphomicrobiales</taxon>
        <taxon>Stappiaceae</taxon>
        <taxon>Breoghania</taxon>
    </lineage>
</organism>
<sequence>MPPNKPLPPELRTLVDDCFQHDSERLRHDEAIAILRERVKTVATPETVPLEQAAGRVLAKAVTAPRDVPLTDNSAMDGYAFAHGAYEATGGFFPVDQRIPAGHPAEVPLLPGRAARIFTGAVIPEGADTVAMQEDCERHDQDSKPFVIIPPGLKKGANVRRAGEDVARGAELIPAGSRLRPQEIAAIASVGQAEVTVTRRLKVALVSTGDEIVRPGNPIQPGQVYDSNHYLLHALLQCVDAEAIDLGVLKDKPNLIRTTIKEAAATHDAILTTGGASKGEEDHLVAALDALGTRHMWQLAIKPGRPMNFGQIGDCIMLGLPGNPVAAMVCFLLYVRPVLVAMSGAPWPEPVRFQIPAAFEIRKKKPDRREFSRGWLTHDENGRLCVDKFERDGSGLITGLREADGLIEIAEETTKVERGEIVNFIPFTELGLPGK</sequence>
<dbReference type="Gene3D" id="2.40.340.10">
    <property type="entry name" value="MoeA, C-terminal, domain IV"/>
    <property type="match status" value="1"/>
</dbReference>
<keyword evidence="9 11" id="KW-0501">Molybdenum cofactor biosynthesis</keyword>
<dbReference type="InterPro" id="IPR005111">
    <property type="entry name" value="MoeA_C_domain_IV"/>
</dbReference>
<dbReference type="RefSeq" id="WP_107991436.1">
    <property type="nucleotide sequence ID" value="NZ_QAYG01000010.1"/>
</dbReference>
<dbReference type="UniPathway" id="UPA00344"/>
<evidence type="ECO:0000256" key="3">
    <source>
        <dbReference type="ARBA" id="ARBA00005046"/>
    </source>
</evidence>
<accession>A0A2T5V1B2</accession>
<dbReference type="Proteomes" id="UP000244081">
    <property type="component" value="Unassembled WGS sequence"/>
</dbReference>
<evidence type="ECO:0000256" key="9">
    <source>
        <dbReference type="ARBA" id="ARBA00023150"/>
    </source>
</evidence>
<dbReference type="NCBIfam" id="NF045515">
    <property type="entry name" value="Glp_gephyrin"/>
    <property type="match status" value="1"/>
</dbReference>
<keyword evidence="7 11" id="KW-0479">Metal-binding</keyword>
<gene>
    <name evidence="13" type="ORF">C8N35_11030</name>
</gene>
<dbReference type="InterPro" id="IPR038987">
    <property type="entry name" value="MoeA-like"/>
</dbReference>
<dbReference type="Pfam" id="PF00994">
    <property type="entry name" value="MoCF_biosynth"/>
    <property type="match status" value="1"/>
</dbReference>
<dbReference type="InterPro" id="IPR036425">
    <property type="entry name" value="MoaB/Mog-like_dom_sf"/>
</dbReference>
<comment type="pathway">
    <text evidence="3 11">Cofactor biosynthesis; molybdopterin biosynthesis.</text>
</comment>
<reference evidence="13 14" key="1">
    <citation type="submission" date="2018-04" db="EMBL/GenBank/DDBJ databases">
        <title>Genomic Encyclopedia of Archaeal and Bacterial Type Strains, Phase II (KMG-II): from individual species to whole genera.</title>
        <authorList>
            <person name="Goeker M."/>
        </authorList>
    </citation>
    <scope>NUCLEOTIDE SEQUENCE [LARGE SCALE GENOMIC DNA]</scope>
    <source>
        <strain evidence="13 14">DSM 23382</strain>
    </source>
</reference>
<dbReference type="SUPFAM" id="SSF63867">
    <property type="entry name" value="MoeA C-terminal domain-like"/>
    <property type="match status" value="1"/>
</dbReference>
<keyword evidence="5 11" id="KW-0500">Molybdenum</keyword>
<dbReference type="PANTHER" id="PTHR10192:SF5">
    <property type="entry name" value="GEPHYRIN"/>
    <property type="match status" value="1"/>
</dbReference>
<evidence type="ECO:0000256" key="5">
    <source>
        <dbReference type="ARBA" id="ARBA00022505"/>
    </source>
</evidence>
<evidence type="ECO:0000259" key="12">
    <source>
        <dbReference type="SMART" id="SM00852"/>
    </source>
</evidence>
<dbReference type="GO" id="GO:0005829">
    <property type="term" value="C:cytosol"/>
    <property type="evidence" value="ECO:0007669"/>
    <property type="project" value="TreeGrafter"/>
</dbReference>
<dbReference type="GO" id="GO:0061599">
    <property type="term" value="F:molybdopterin molybdotransferase activity"/>
    <property type="evidence" value="ECO:0007669"/>
    <property type="project" value="UniProtKB-UniRule"/>
</dbReference>
<feature type="domain" description="MoaB/Mog" evidence="12">
    <location>
        <begin position="204"/>
        <end position="341"/>
    </location>
</feature>
<dbReference type="Pfam" id="PF03453">
    <property type="entry name" value="MoeA_N"/>
    <property type="match status" value="1"/>
</dbReference>
<dbReference type="NCBIfam" id="TIGR00177">
    <property type="entry name" value="molyb_syn"/>
    <property type="match status" value="1"/>
</dbReference>
<dbReference type="CDD" id="cd00887">
    <property type="entry name" value="MoeA"/>
    <property type="match status" value="1"/>
</dbReference>
<dbReference type="AlphaFoldDB" id="A0A2T5V1B2"/>
<evidence type="ECO:0000256" key="6">
    <source>
        <dbReference type="ARBA" id="ARBA00022679"/>
    </source>
</evidence>
<dbReference type="InterPro" id="IPR036135">
    <property type="entry name" value="MoeA_linker/N_sf"/>
</dbReference>
<keyword evidence="14" id="KW-1185">Reference proteome</keyword>
<name>A0A2T5V1B2_9HYPH</name>
<dbReference type="SMART" id="SM00852">
    <property type="entry name" value="MoCF_biosynth"/>
    <property type="match status" value="1"/>
</dbReference>
<dbReference type="EMBL" id="QAYG01000010">
    <property type="protein sequence ID" value="PTW57551.1"/>
    <property type="molecule type" value="Genomic_DNA"/>
</dbReference>
<dbReference type="EC" id="2.10.1.1" evidence="11"/>